<sequence length="133" mass="15614">MDMMSFYSVYYILVSLYIGIFRVDSLLAHFDYTTQPFGFPAQTVIYMELTYLSRGLIFAWIVEERVWDYAITVTLIHIDLTVAGKQDSILNTLSLILSILCFTGSGLVMMMELFRNNFVYLKELQNFWQKHLH</sequence>
<feature type="transmembrane region" description="Helical" evidence="1">
    <location>
        <begin position="44"/>
        <end position="62"/>
    </location>
</feature>
<reference evidence="2" key="3">
    <citation type="submission" date="2025-09" db="UniProtKB">
        <authorList>
            <consortium name="Ensembl"/>
        </authorList>
    </citation>
    <scope>IDENTIFICATION</scope>
</reference>
<dbReference type="Proteomes" id="UP000314982">
    <property type="component" value="Unassembled WGS sequence"/>
</dbReference>
<evidence type="ECO:0000313" key="3">
    <source>
        <dbReference type="Proteomes" id="UP000314982"/>
    </source>
</evidence>
<dbReference type="Ensembl" id="ENSHHUT00000009782.1">
    <property type="protein sequence ID" value="ENSHHUP00000009483.1"/>
    <property type="gene ID" value="ENSHHUG00000005776.1"/>
</dbReference>
<keyword evidence="1" id="KW-1133">Transmembrane helix</keyword>
<evidence type="ECO:0000256" key="1">
    <source>
        <dbReference type="SAM" id="Phobius"/>
    </source>
</evidence>
<organism evidence="2 3">
    <name type="scientific">Hucho hucho</name>
    <name type="common">huchen</name>
    <dbReference type="NCBI Taxonomy" id="62062"/>
    <lineage>
        <taxon>Eukaryota</taxon>
        <taxon>Metazoa</taxon>
        <taxon>Chordata</taxon>
        <taxon>Craniata</taxon>
        <taxon>Vertebrata</taxon>
        <taxon>Euteleostomi</taxon>
        <taxon>Actinopterygii</taxon>
        <taxon>Neopterygii</taxon>
        <taxon>Teleostei</taxon>
        <taxon>Protacanthopterygii</taxon>
        <taxon>Salmoniformes</taxon>
        <taxon>Salmonidae</taxon>
        <taxon>Salmoninae</taxon>
        <taxon>Hucho</taxon>
    </lineage>
</organism>
<name>A0A4W5JWV8_9TELE</name>
<feature type="transmembrane region" description="Helical" evidence="1">
    <location>
        <begin position="6"/>
        <end position="23"/>
    </location>
</feature>
<proteinExistence type="predicted"/>
<accession>A0A4W5JWV8</accession>
<reference evidence="3" key="1">
    <citation type="submission" date="2018-06" db="EMBL/GenBank/DDBJ databases">
        <title>Genome assembly of Danube salmon.</title>
        <authorList>
            <person name="Macqueen D.J."/>
            <person name="Gundappa M.K."/>
        </authorList>
    </citation>
    <scope>NUCLEOTIDE SEQUENCE [LARGE SCALE GENOMIC DNA]</scope>
</reference>
<dbReference type="STRING" id="62062.ENSHHUP00000009483"/>
<keyword evidence="1" id="KW-0472">Membrane</keyword>
<evidence type="ECO:0000313" key="2">
    <source>
        <dbReference type="Ensembl" id="ENSHHUP00000009483.1"/>
    </source>
</evidence>
<keyword evidence="3" id="KW-1185">Reference proteome</keyword>
<dbReference type="AlphaFoldDB" id="A0A4W5JWV8"/>
<protein>
    <submittedName>
        <fullName evidence="2">Uncharacterized protein</fullName>
    </submittedName>
</protein>
<keyword evidence="1" id="KW-0812">Transmembrane</keyword>
<dbReference type="GeneTree" id="ENSGT00990000210049"/>
<reference evidence="2" key="2">
    <citation type="submission" date="2025-08" db="UniProtKB">
        <authorList>
            <consortium name="Ensembl"/>
        </authorList>
    </citation>
    <scope>IDENTIFICATION</scope>
</reference>
<feature type="transmembrane region" description="Helical" evidence="1">
    <location>
        <begin position="89"/>
        <end position="114"/>
    </location>
</feature>